<feature type="compositionally biased region" description="Polar residues" evidence="5">
    <location>
        <begin position="185"/>
        <end position="195"/>
    </location>
</feature>
<comment type="subcellular location">
    <subcellularLocation>
        <location evidence="1 4">Nucleus</location>
    </subcellularLocation>
</comment>
<comment type="similarity">
    <text evidence="2 4">Belongs to the Ninja family.</text>
</comment>
<feature type="compositionally biased region" description="Acidic residues" evidence="5">
    <location>
        <begin position="196"/>
        <end position="205"/>
    </location>
</feature>
<evidence type="ECO:0000256" key="3">
    <source>
        <dbReference type="ARBA" id="ARBA00023242"/>
    </source>
</evidence>
<proteinExistence type="inferred from homology"/>
<dbReference type="Proteomes" id="UP000326939">
    <property type="component" value="Chromosome 18"/>
</dbReference>
<accession>A0A5N5J694</accession>
<dbReference type="InterPro" id="IPR031307">
    <property type="entry name" value="Ninja_fam"/>
</dbReference>
<evidence type="ECO:0000256" key="5">
    <source>
        <dbReference type="SAM" id="MobiDB-lite"/>
    </source>
</evidence>
<evidence type="ECO:0000259" key="6">
    <source>
        <dbReference type="Pfam" id="PF16135"/>
    </source>
</evidence>
<gene>
    <name evidence="7" type="ORF">DKX38_028238</name>
</gene>
<feature type="compositionally biased region" description="Basic and acidic residues" evidence="5">
    <location>
        <begin position="168"/>
        <end position="180"/>
    </location>
</feature>
<dbReference type="PANTHER" id="PTHR31413:SF12">
    <property type="entry name" value="AFP HOMOLOG 2"/>
    <property type="match status" value="1"/>
</dbReference>
<protein>
    <recommendedName>
        <fullName evidence="4">Ninja-family protein</fullName>
    </recommendedName>
    <alternativeName>
        <fullName evidence="4">ABI-binding protein</fullName>
    </alternativeName>
</protein>
<dbReference type="PANTHER" id="PTHR31413">
    <property type="entry name" value="AFP HOMOLOG 2"/>
    <property type="match status" value="1"/>
</dbReference>
<feature type="compositionally biased region" description="Basic and acidic residues" evidence="5">
    <location>
        <begin position="67"/>
        <end position="84"/>
    </location>
</feature>
<feature type="region of interest" description="Disordered" evidence="5">
    <location>
        <begin position="516"/>
        <end position="546"/>
    </location>
</feature>
<evidence type="ECO:0000256" key="1">
    <source>
        <dbReference type="ARBA" id="ARBA00004123"/>
    </source>
</evidence>
<feature type="region of interest" description="Disordered" evidence="5">
    <location>
        <begin position="402"/>
        <end position="439"/>
    </location>
</feature>
<keyword evidence="8" id="KW-1185">Reference proteome</keyword>
<dbReference type="GO" id="GO:0009867">
    <property type="term" value="P:jasmonic acid mediated signaling pathway"/>
    <property type="evidence" value="ECO:0007669"/>
    <property type="project" value="TreeGrafter"/>
</dbReference>
<dbReference type="Pfam" id="PF16135">
    <property type="entry name" value="TDBD"/>
    <property type="match status" value="1"/>
</dbReference>
<feature type="domain" description="Tify" evidence="6">
    <location>
        <begin position="500"/>
        <end position="526"/>
    </location>
</feature>
<feature type="region of interest" description="Disordered" evidence="5">
    <location>
        <begin position="51"/>
        <end position="107"/>
    </location>
</feature>
<evidence type="ECO:0000313" key="8">
    <source>
        <dbReference type="Proteomes" id="UP000326939"/>
    </source>
</evidence>
<sequence length="546" mass="58873">MFLSDPLSRLSIQQDQLSLRQGTSFEDDWHLLFLNMEDENGLELSLGLGFGGSSAKSKGKSGSSSDTRTEEGDRGNKLVDDFKNFLHGNTRKQDSSTGSQRSDSVKPQEKFFNDLSKNNADADAAINLNNRGLWVSSANRSAETDDEKRSDLGNKRKLLFDDLNDQKKHDREAHHSDLRDKKSHISITTEDCSTAENEDVAESEVEGSTSRLASHHDDGSKQFLGVGGPPEATKEIHGFSDSSVVELQGQRRLSGSSENDFKQGNLNYGVPFSVQPVSIMNVHSFPIKESNSVGAPSTSGHPITGMIQVLPPSNGEQRPGNQSVNPGSLPVMFGYSPVQLPTLDKDNSWGMVSHLQQFHSSYAGRAPSNAEKQNDGLKISQAMQAIARNSNEVAQVDGRTLGQAKGDRKQLITEEGSSSHTEDDVKGSTMNLRPKDAPERSTAETIFSDFLAIKPGIGPAVKFGGCGSYPNLPWVSTTAPGPNGRTISGVTYKYSANQIRIVCACHGSHMSPEEFVRHASEENANPDAGNGSATLPNANPAASTQS</sequence>
<dbReference type="AlphaFoldDB" id="A0A5N5J694"/>
<evidence type="ECO:0000313" key="7">
    <source>
        <dbReference type="EMBL" id="KAB5514332.1"/>
    </source>
</evidence>
<comment type="caution">
    <text evidence="7">The sequence shown here is derived from an EMBL/GenBank/DDBJ whole genome shotgun (WGS) entry which is preliminary data.</text>
</comment>
<feature type="compositionally biased region" description="Polar residues" evidence="5">
    <location>
        <begin position="531"/>
        <end position="546"/>
    </location>
</feature>
<evidence type="ECO:0000256" key="4">
    <source>
        <dbReference type="RuleBase" id="RU369029"/>
    </source>
</evidence>
<feature type="region of interest" description="Disordered" evidence="5">
    <location>
        <begin position="168"/>
        <end position="236"/>
    </location>
</feature>
<comment type="function">
    <text evidence="4">Acts as a negative regulator of abscisic acid (ABA) response.</text>
</comment>
<dbReference type="GO" id="GO:0045892">
    <property type="term" value="P:negative regulation of DNA-templated transcription"/>
    <property type="evidence" value="ECO:0007669"/>
    <property type="project" value="TreeGrafter"/>
</dbReference>
<keyword evidence="3 4" id="KW-0539">Nucleus</keyword>
<dbReference type="GO" id="GO:0005634">
    <property type="term" value="C:nucleus"/>
    <property type="evidence" value="ECO:0007669"/>
    <property type="project" value="UniProtKB-SubCell"/>
</dbReference>
<dbReference type="InterPro" id="IPR032308">
    <property type="entry name" value="TDBD"/>
</dbReference>
<name>A0A5N5J694_9ROSI</name>
<feature type="compositionally biased region" description="Low complexity" evidence="5">
    <location>
        <begin position="51"/>
        <end position="65"/>
    </location>
</feature>
<dbReference type="EMBL" id="VDCV01000018">
    <property type="protein sequence ID" value="KAB5514332.1"/>
    <property type="molecule type" value="Genomic_DNA"/>
</dbReference>
<reference evidence="8" key="1">
    <citation type="journal article" date="2019" name="Gigascience">
        <title>De novo genome assembly of the endangered Acer yangbiense, a plant species with extremely small populations endemic to Yunnan Province, China.</title>
        <authorList>
            <person name="Yang J."/>
            <person name="Wariss H.M."/>
            <person name="Tao L."/>
            <person name="Zhang R."/>
            <person name="Yun Q."/>
            <person name="Hollingsworth P."/>
            <person name="Dao Z."/>
            <person name="Luo G."/>
            <person name="Guo H."/>
            <person name="Ma Y."/>
            <person name="Sun W."/>
        </authorList>
    </citation>
    <scope>NUCLEOTIDE SEQUENCE [LARGE SCALE GENOMIC DNA]</scope>
    <source>
        <strain evidence="8">cv. br00</strain>
    </source>
</reference>
<evidence type="ECO:0000256" key="2">
    <source>
        <dbReference type="ARBA" id="ARBA00006081"/>
    </source>
</evidence>
<organism evidence="7 8">
    <name type="scientific">Salix brachista</name>
    <dbReference type="NCBI Taxonomy" id="2182728"/>
    <lineage>
        <taxon>Eukaryota</taxon>
        <taxon>Viridiplantae</taxon>
        <taxon>Streptophyta</taxon>
        <taxon>Embryophyta</taxon>
        <taxon>Tracheophyta</taxon>
        <taxon>Spermatophyta</taxon>
        <taxon>Magnoliopsida</taxon>
        <taxon>eudicotyledons</taxon>
        <taxon>Gunneridae</taxon>
        <taxon>Pentapetalae</taxon>
        <taxon>rosids</taxon>
        <taxon>fabids</taxon>
        <taxon>Malpighiales</taxon>
        <taxon>Salicaceae</taxon>
        <taxon>Saliceae</taxon>
        <taxon>Salix</taxon>
    </lineage>
</organism>